<dbReference type="AlphaFoldDB" id="A0A409VPK2"/>
<dbReference type="InParanoid" id="A0A409VPK2"/>
<reference evidence="2 3" key="1">
    <citation type="journal article" date="2018" name="Evol. Lett.">
        <title>Horizontal gene cluster transfer increased hallucinogenic mushroom diversity.</title>
        <authorList>
            <person name="Reynolds H.T."/>
            <person name="Vijayakumar V."/>
            <person name="Gluck-Thaler E."/>
            <person name="Korotkin H.B."/>
            <person name="Matheny P.B."/>
            <person name="Slot J.C."/>
        </authorList>
    </citation>
    <scope>NUCLEOTIDE SEQUENCE [LARGE SCALE GENOMIC DNA]</scope>
    <source>
        <strain evidence="2 3">SRW20</strain>
    </source>
</reference>
<sequence>MAASNSAVLDLLFLEDAKSAPLSTDVPESPDIHAHYARQLIQSNLRASGSPSLRASTSQLRPDMHFVSSGPVGIIGAGIGGLYAGMILKSLGIPYQILEASGRTGGRFYTHRFSDGDYFDVGAMRFPNLPAMRRLFHLFDSKPLNTGGRNLRHLVVPYTFRDKKNFIMINRVRYRLETRPTPPADAFRQGTANGGNIEPYFMRTGYSGLLRQGLQETLTAMQTDPEAGSLRLKAFDEYSVRGFLADCNKLPLHIIDWCEGDPGIFDNSFVGLVLAAMIYVRRPSWYRIEGGAQVLTDYMTEYLLEDSHPQPLLLKTALKAIKPSVQGDTLDLTVTNGKILHFEHVISTIPMTCLRTLDIEDCLDYEQRNAVLRLQMESAVKVGIKFKSAWWKDLINGDGEKLDISGGQSYTDRTINNVIYPSSSRSTTLIAAYTASRNAALLGSLINSGEEADATLKDLILRDLAILHNVSISELQSQYITHFAFDWGHNPLSRGEHSTIVLSMFFSDREANVTGAFTSFGPGQLSTLYPALTRPGAGGRLHFAGEASSIRHAWAAGALEASWRAVTEILLLSYPERIPMFLRLWGETPEWCENGDLGQLVQHMAAS</sequence>
<accession>A0A409VPK2</accession>
<protein>
    <recommendedName>
        <fullName evidence="1">Amine oxidase domain-containing protein</fullName>
    </recommendedName>
</protein>
<evidence type="ECO:0000313" key="2">
    <source>
        <dbReference type="EMBL" id="PPQ68168.1"/>
    </source>
</evidence>
<feature type="domain" description="Amine oxidase" evidence="1">
    <location>
        <begin position="79"/>
        <end position="570"/>
    </location>
</feature>
<gene>
    <name evidence="2" type="ORF">CVT26_005774</name>
</gene>
<dbReference type="GO" id="GO:0009063">
    <property type="term" value="P:amino acid catabolic process"/>
    <property type="evidence" value="ECO:0007669"/>
    <property type="project" value="TreeGrafter"/>
</dbReference>
<dbReference type="STRING" id="231916.A0A409VPK2"/>
<keyword evidence="3" id="KW-1185">Reference proteome</keyword>
<dbReference type="InterPro" id="IPR036188">
    <property type="entry name" value="FAD/NAD-bd_sf"/>
</dbReference>
<comment type="caution">
    <text evidence="2">The sequence shown here is derived from an EMBL/GenBank/DDBJ whole genome shotgun (WGS) entry which is preliminary data.</text>
</comment>
<dbReference type="OrthoDB" id="7777654at2759"/>
<dbReference type="Pfam" id="PF01593">
    <property type="entry name" value="Amino_oxidase"/>
    <property type="match status" value="1"/>
</dbReference>
<dbReference type="EMBL" id="NHYE01005601">
    <property type="protein sequence ID" value="PPQ68168.1"/>
    <property type="molecule type" value="Genomic_DNA"/>
</dbReference>
<dbReference type="Gene3D" id="3.90.660.10">
    <property type="match status" value="1"/>
</dbReference>
<dbReference type="SUPFAM" id="SSF54373">
    <property type="entry name" value="FAD-linked reductases, C-terminal domain"/>
    <property type="match status" value="1"/>
</dbReference>
<organism evidence="2 3">
    <name type="scientific">Gymnopilus dilepis</name>
    <dbReference type="NCBI Taxonomy" id="231916"/>
    <lineage>
        <taxon>Eukaryota</taxon>
        <taxon>Fungi</taxon>
        <taxon>Dikarya</taxon>
        <taxon>Basidiomycota</taxon>
        <taxon>Agaricomycotina</taxon>
        <taxon>Agaricomycetes</taxon>
        <taxon>Agaricomycetidae</taxon>
        <taxon>Agaricales</taxon>
        <taxon>Agaricineae</taxon>
        <taxon>Hymenogastraceae</taxon>
        <taxon>Gymnopilus</taxon>
    </lineage>
</organism>
<dbReference type="Proteomes" id="UP000284706">
    <property type="component" value="Unassembled WGS sequence"/>
</dbReference>
<dbReference type="InterPro" id="IPR002937">
    <property type="entry name" value="Amino_oxidase"/>
</dbReference>
<dbReference type="Gene3D" id="3.50.50.60">
    <property type="entry name" value="FAD/NAD(P)-binding domain"/>
    <property type="match status" value="1"/>
</dbReference>
<proteinExistence type="predicted"/>
<dbReference type="PANTHER" id="PTHR10742">
    <property type="entry name" value="FLAVIN MONOAMINE OXIDASE"/>
    <property type="match status" value="1"/>
</dbReference>
<name>A0A409VPK2_9AGAR</name>
<dbReference type="Gene3D" id="1.10.10.1620">
    <property type="match status" value="1"/>
</dbReference>
<dbReference type="GO" id="GO:0001716">
    <property type="term" value="F:L-amino-acid oxidase activity"/>
    <property type="evidence" value="ECO:0007669"/>
    <property type="project" value="TreeGrafter"/>
</dbReference>
<evidence type="ECO:0000259" key="1">
    <source>
        <dbReference type="Pfam" id="PF01593"/>
    </source>
</evidence>
<dbReference type="PANTHER" id="PTHR10742:SF342">
    <property type="entry name" value="AMINE OXIDASE"/>
    <property type="match status" value="1"/>
</dbReference>
<dbReference type="InterPro" id="IPR050281">
    <property type="entry name" value="Flavin_monoamine_oxidase"/>
</dbReference>
<dbReference type="SUPFAM" id="SSF51905">
    <property type="entry name" value="FAD/NAD(P)-binding domain"/>
    <property type="match status" value="1"/>
</dbReference>
<evidence type="ECO:0000313" key="3">
    <source>
        <dbReference type="Proteomes" id="UP000284706"/>
    </source>
</evidence>